<reference evidence="1 2" key="1">
    <citation type="submission" date="2017-08" db="EMBL/GenBank/DDBJ databases">
        <title>Halovibrio sewagensis sp. nov., isolated from wastewater of high salinity.</title>
        <authorList>
            <person name="Dong X."/>
            <person name="Zhang G."/>
        </authorList>
    </citation>
    <scope>NUCLEOTIDE SEQUENCE [LARGE SCALE GENOMIC DNA]</scope>
    <source>
        <strain evidence="1 2">YL5-2</strain>
    </source>
</reference>
<accession>A0A2A2F5I2</accession>
<organism evidence="1 2">
    <name type="scientific">Halovibrio salipaludis</name>
    <dbReference type="NCBI Taxonomy" id="2032626"/>
    <lineage>
        <taxon>Bacteria</taxon>
        <taxon>Pseudomonadati</taxon>
        <taxon>Pseudomonadota</taxon>
        <taxon>Gammaproteobacteria</taxon>
        <taxon>Oceanospirillales</taxon>
        <taxon>Halomonadaceae</taxon>
        <taxon>Halovibrio</taxon>
    </lineage>
</organism>
<comment type="caution">
    <text evidence="1">The sequence shown here is derived from an EMBL/GenBank/DDBJ whole genome shotgun (WGS) entry which is preliminary data.</text>
</comment>
<protein>
    <recommendedName>
        <fullName evidence="3">Nucleotidyl transferase AbiEii/AbiGii toxin family protein</fullName>
    </recommendedName>
</protein>
<dbReference type="OrthoDB" id="158131at2"/>
<name>A0A2A2F5I2_9GAMM</name>
<dbReference type="RefSeq" id="WP_095617873.1">
    <property type="nucleotide sequence ID" value="NZ_NSKD01000005.1"/>
</dbReference>
<dbReference type="Gene3D" id="3.10.450.620">
    <property type="entry name" value="JHP933, nucleotidyltransferase-like core domain"/>
    <property type="match status" value="1"/>
</dbReference>
<evidence type="ECO:0008006" key="3">
    <source>
        <dbReference type="Google" id="ProtNLM"/>
    </source>
</evidence>
<proteinExistence type="predicted"/>
<dbReference type="EMBL" id="NSKD01000005">
    <property type="protein sequence ID" value="PAU79803.1"/>
    <property type="molecule type" value="Genomic_DNA"/>
</dbReference>
<dbReference type="AlphaFoldDB" id="A0A2A2F5I2"/>
<gene>
    <name evidence="1" type="ORF">CK501_11415</name>
</gene>
<dbReference type="Pfam" id="PF08843">
    <property type="entry name" value="AbiEii"/>
    <property type="match status" value="1"/>
</dbReference>
<evidence type="ECO:0000313" key="1">
    <source>
        <dbReference type="EMBL" id="PAU79803.1"/>
    </source>
</evidence>
<keyword evidence="2" id="KW-1185">Reference proteome</keyword>
<dbReference type="Proteomes" id="UP000218896">
    <property type="component" value="Unassembled WGS sequence"/>
</dbReference>
<evidence type="ECO:0000313" key="2">
    <source>
        <dbReference type="Proteomes" id="UP000218896"/>
    </source>
</evidence>
<sequence>MSTADQQDFRELVNRAMADPALASMRPAVEKELLHYDVLFALDKERLLDELVFQGGTSLRLCHGANRFSEDLDFVGGATFTSAKLAEIKDCIEHYIGERYQLDVSVKEPSSLRQGEGRGDVTVDKWQISIATTPERKDLPNQRIKLEVANIEALSATSLPLRRNYDFLPDGYEDILMSVESLDEIMADKLVSLPATEKYVRHRDVWDLAWLTQHSAQLDVEMVESKVAAYGVDDYQAKVEAMIKRLPEIVVSKAFHDEMTRFLPSTVIERTLSRNGFTDYLSNTVSGLLSNVGDQLRGQPTPGSSFSM</sequence>
<dbReference type="InterPro" id="IPR014942">
    <property type="entry name" value="AbiEii"/>
</dbReference>